<accession>A0A1K2H7X4</accession>
<dbReference type="SUPFAM" id="SSF52374">
    <property type="entry name" value="Nucleotidylyl transferase"/>
    <property type="match status" value="1"/>
</dbReference>
<evidence type="ECO:0000259" key="2">
    <source>
        <dbReference type="Pfam" id="PF13521"/>
    </source>
</evidence>
<keyword evidence="3" id="KW-0808">Transferase</keyword>
<dbReference type="RefSeq" id="WP_072427105.1">
    <property type="nucleotide sequence ID" value="NZ_FPKR01000002.1"/>
</dbReference>
<sequence>MSRLIYAHGLIIGKFYPPHRGHDYLIRTAAAHCRQVTVGLLGASVESIPLAARLAWLRASLADLPQVRIVAELDDVPIDYACPQIWAAHVDIMRQAIRQADRLYGAAPAVDAVFSSEPYGTELARQFSAAPVCLDPARTLYPISATAVRADPLTHWDQLVPAVQAGLALRVVVVGAESTGTTTLARDLAEALRARGGVWTRTRWVAEYGREYSWNLLALARASQPDAGPEAIAWHSEDFSQVARMQCQREDEAAAAGSPVLICDTDALATRIWHERYMGYPSEQVAALAAAMPPRALYLLTSEQGVPFEDDGLRDGEHLRSWMNQRFRSELAAQPVPWRELHGSPAQRCSQALAAIDALLAQAWQFAPPLQPASD</sequence>
<name>A0A1K2H7X4_9NEIS</name>
<reference evidence="3 4" key="1">
    <citation type="submission" date="2016-11" db="EMBL/GenBank/DDBJ databases">
        <authorList>
            <person name="Jaros S."/>
            <person name="Januszkiewicz K."/>
            <person name="Wedrychowicz H."/>
        </authorList>
    </citation>
    <scope>NUCLEOTIDE SEQUENCE [LARGE SCALE GENOMIC DNA]</scope>
    <source>
        <strain evidence="3 4">DSM 18899</strain>
    </source>
</reference>
<dbReference type="GO" id="GO:0016779">
    <property type="term" value="F:nucleotidyltransferase activity"/>
    <property type="evidence" value="ECO:0007669"/>
    <property type="project" value="UniProtKB-KW"/>
</dbReference>
<protein>
    <submittedName>
        <fullName evidence="3">Nicotinamide-nucleotide adenylyltransferase, NadR type</fullName>
    </submittedName>
</protein>
<dbReference type="OrthoDB" id="9151999at2"/>
<evidence type="ECO:0000313" key="3">
    <source>
        <dbReference type="EMBL" id="SFZ72219.1"/>
    </source>
</evidence>
<dbReference type="InterPro" id="IPR027417">
    <property type="entry name" value="P-loop_NTPase"/>
</dbReference>
<dbReference type="EMBL" id="FPKR01000002">
    <property type="protein sequence ID" value="SFZ72219.1"/>
    <property type="molecule type" value="Genomic_DNA"/>
</dbReference>
<feature type="domain" description="NadR/Ttd14 AAA" evidence="2">
    <location>
        <begin position="170"/>
        <end position="348"/>
    </location>
</feature>
<gene>
    <name evidence="3" type="ORF">SAMN02745887_00560</name>
</gene>
<dbReference type="Gene3D" id="3.40.50.300">
    <property type="entry name" value="P-loop containing nucleotide triphosphate hydrolases"/>
    <property type="match status" value="1"/>
</dbReference>
<proteinExistence type="predicted"/>
<keyword evidence="4" id="KW-1185">Reference proteome</keyword>
<feature type="domain" description="Cytidyltransferase-like" evidence="1">
    <location>
        <begin position="11"/>
        <end position="150"/>
    </location>
</feature>
<dbReference type="Gene3D" id="3.40.50.620">
    <property type="entry name" value="HUPs"/>
    <property type="match status" value="1"/>
</dbReference>
<dbReference type="SUPFAM" id="SSF52540">
    <property type="entry name" value="P-loop containing nucleoside triphosphate hydrolases"/>
    <property type="match status" value="1"/>
</dbReference>
<dbReference type="InterPro" id="IPR038727">
    <property type="entry name" value="NadR/Ttd14_AAA_dom"/>
</dbReference>
<organism evidence="3 4">
    <name type="scientific">Chitinimonas taiwanensis DSM 18899</name>
    <dbReference type="NCBI Taxonomy" id="1121279"/>
    <lineage>
        <taxon>Bacteria</taxon>
        <taxon>Pseudomonadati</taxon>
        <taxon>Pseudomonadota</taxon>
        <taxon>Betaproteobacteria</taxon>
        <taxon>Neisseriales</taxon>
        <taxon>Chitinibacteraceae</taxon>
        <taxon>Chitinimonas</taxon>
    </lineage>
</organism>
<dbReference type="InterPro" id="IPR004821">
    <property type="entry name" value="Cyt_trans-like"/>
</dbReference>
<dbReference type="STRING" id="1121279.SAMN02745887_00560"/>
<dbReference type="Pfam" id="PF01467">
    <property type="entry name" value="CTP_transf_like"/>
    <property type="match status" value="1"/>
</dbReference>
<keyword evidence="3" id="KW-0548">Nucleotidyltransferase</keyword>
<dbReference type="Pfam" id="PF13521">
    <property type="entry name" value="AAA_28"/>
    <property type="match status" value="1"/>
</dbReference>
<dbReference type="PANTHER" id="PTHR37512:SF1">
    <property type="entry name" value="NADR_TTD14 AAA DOMAIN-CONTAINING PROTEIN"/>
    <property type="match status" value="1"/>
</dbReference>
<dbReference type="InterPro" id="IPR014729">
    <property type="entry name" value="Rossmann-like_a/b/a_fold"/>
</dbReference>
<dbReference type="PANTHER" id="PTHR37512">
    <property type="entry name" value="TRIFUNCTIONAL NAD BIOSYNTHESIS/REGULATOR PROTEIN NADR"/>
    <property type="match status" value="1"/>
</dbReference>
<evidence type="ECO:0000313" key="4">
    <source>
        <dbReference type="Proteomes" id="UP000186513"/>
    </source>
</evidence>
<dbReference type="AlphaFoldDB" id="A0A1K2H7X4"/>
<dbReference type="Proteomes" id="UP000186513">
    <property type="component" value="Unassembled WGS sequence"/>
</dbReference>
<evidence type="ECO:0000259" key="1">
    <source>
        <dbReference type="Pfam" id="PF01467"/>
    </source>
</evidence>
<dbReference type="InterPro" id="IPR052735">
    <property type="entry name" value="NAD_biosynth-regulator"/>
</dbReference>